<keyword evidence="10" id="KW-1185">Reference proteome</keyword>
<accession>A0A2U2HLW9</accession>
<evidence type="ECO:0000256" key="7">
    <source>
        <dbReference type="PIRSR" id="PIRSR604254-1"/>
    </source>
</evidence>
<organism evidence="9 10">
    <name type="scientific">Massilia glaciei</name>
    <dbReference type="NCBI Taxonomy" id="1524097"/>
    <lineage>
        <taxon>Bacteria</taxon>
        <taxon>Pseudomonadati</taxon>
        <taxon>Pseudomonadota</taxon>
        <taxon>Betaproteobacteria</taxon>
        <taxon>Burkholderiales</taxon>
        <taxon>Oxalobacteraceae</taxon>
        <taxon>Telluria group</taxon>
        <taxon>Massilia</taxon>
    </lineage>
</organism>
<dbReference type="PANTHER" id="PTHR20855:SF3">
    <property type="entry name" value="LD03007P"/>
    <property type="match status" value="1"/>
</dbReference>
<feature type="binding site" evidence="7">
    <location>
        <position position="182"/>
    </location>
    <ligand>
        <name>Zn(2+)</name>
        <dbReference type="ChEBI" id="CHEBI:29105"/>
    </ligand>
</feature>
<dbReference type="GO" id="GO:0140911">
    <property type="term" value="F:pore-forming activity"/>
    <property type="evidence" value="ECO:0007669"/>
    <property type="project" value="InterPro"/>
</dbReference>
<dbReference type="AlphaFoldDB" id="A0A2U2HLW9"/>
<feature type="transmembrane region" description="Helical" evidence="8">
    <location>
        <begin position="12"/>
        <end position="33"/>
    </location>
</feature>
<evidence type="ECO:0000256" key="6">
    <source>
        <dbReference type="ARBA" id="ARBA00023136"/>
    </source>
</evidence>
<proteinExistence type="inferred from homology"/>
<evidence type="ECO:0000256" key="3">
    <source>
        <dbReference type="ARBA" id="ARBA00022475"/>
    </source>
</evidence>
<comment type="subcellular location">
    <subcellularLocation>
        <location evidence="1">Cell membrane</location>
        <topology evidence="1">Multi-pass membrane protein</topology>
    </subcellularLocation>
</comment>
<dbReference type="InterPro" id="IPR005744">
    <property type="entry name" value="Hy-lIII"/>
</dbReference>
<dbReference type="Proteomes" id="UP000241421">
    <property type="component" value="Unassembled WGS sequence"/>
</dbReference>
<dbReference type="PANTHER" id="PTHR20855">
    <property type="entry name" value="ADIPOR/PROGESTIN RECEPTOR-RELATED"/>
    <property type="match status" value="1"/>
</dbReference>
<dbReference type="InterPro" id="IPR004254">
    <property type="entry name" value="AdipoR/HlyIII-related"/>
</dbReference>
<feature type="transmembrane region" description="Helical" evidence="8">
    <location>
        <begin position="78"/>
        <end position="94"/>
    </location>
</feature>
<dbReference type="Pfam" id="PF03006">
    <property type="entry name" value="HlyIII"/>
    <property type="match status" value="1"/>
</dbReference>
<evidence type="ECO:0000256" key="5">
    <source>
        <dbReference type="ARBA" id="ARBA00022989"/>
    </source>
</evidence>
<feature type="transmembrane region" description="Helical" evidence="8">
    <location>
        <begin position="155"/>
        <end position="174"/>
    </location>
</feature>
<feature type="binding site" evidence="7">
    <location>
        <position position="60"/>
    </location>
    <ligand>
        <name>Zn(2+)</name>
        <dbReference type="ChEBI" id="CHEBI:29105"/>
    </ligand>
</feature>
<dbReference type="OrthoDB" id="9813689at2"/>
<feature type="transmembrane region" description="Helical" evidence="8">
    <location>
        <begin position="39"/>
        <end position="58"/>
    </location>
</feature>
<dbReference type="RefSeq" id="WP_106757587.1">
    <property type="nucleotide sequence ID" value="NZ_PXWF02000191.1"/>
</dbReference>
<feature type="transmembrane region" description="Helical" evidence="8">
    <location>
        <begin position="130"/>
        <end position="149"/>
    </location>
</feature>
<sequence>MYHGERLNAWTHLVGAVLAVAGTAVLVTLAALGGDPWKVASVAIYGATLILLYSASALYHSVRGRAKDVLRKLDHHGIYLLIAGSYTPFCLVSLRASWGWPLFGVVWSLAIIGVLQELRPRGGARRLSMAIYIVMGWAALAALVPLRAALGTAGFAWLAAGGLVYTLGIVFYVLDARLRHAHGIWHLFVIGGSAVHYFTVLFYVL</sequence>
<keyword evidence="6 8" id="KW-0472">Membrane</keyword>
<comment type="caution">
    <text evidence="9">The sequence shown here is derived from an EMBL/GenBank/DDBJ whole genome shotgun (WGS) entry which is preliminary data.</text>
</comment>
<evidence type="ECO:0000256" key="8">
    <source>
        <dbReference type="SAM" id="Phobius"/>
    </source>
</evidence>
<comment type="similarity">
    <text evidence="2">Belongs to the UPF0073 (Hly-III) family.</text>
</comment>
<dbReference type="EMBL" id="PXWF02000191">
    <property type="protein sequence ID" value="PWF48500.1"/>
    <property type="molecule type" value="Genomic_DNA"/>
</dbReference>
<keyword evidence="5 8" id="KW-1133">Transmembrane helix</keyword>
<keyword evidence="3" id="KW-1003">Cell membrane</keyword>
<reference evidence="9 10" key="1">
    <citation type="submission" date="2018-04" db="EMBL/GenBank/DDBJ databases">
        <title>Massilia violaceinigra sp. nov., a novel purple-pigmented bacterium isolated from Tianshan glacier, Xinjiang, China.</title>
        <authorList>
            <person name="Wang H."/>
        </authorList>
    </citation>
    <scope>NUCLEOTIDE SEQUENCE [LARGE SCALE GENOMIC DNA]</scope>
    <source>
        <strain evidence="9 10">B448-2</strain>
    </source>
</reference>
<feature type="binding site" evidence="7">
    <location>
        <position position="186"/>
    </location>
    <ligand>
        <name>Zn(2+)</name>
        <dbReference type="ChEBI" id="CHEBI:29105"/>
    </ligand>
</feature>
<evidence type="ECO:0000313" key="9">
    <source>
        <dbReference type="EMBL" id="PWF48500.1"/>
    </source>
</evidence>
<keyword evidence="7" id="KW-0862">Zinc</keyword>
<keyword evidence="4 8" id="KW-0812">Transmembrane</keyword>
<keyword evidence="7" id="KW-0479">Metal-binding</keyword>
<evidence type="ECO:0000256" key="2">
    <source>
        <dbReference type="ARBA" id="ARBA00008488"/>
    </source>
</evidence>
<evidence type="ECO:0000256" key="4">
    <source>
        <dbReference type="ARBA" id="ARBA00022692"/>
    </source>
</evidence>
<protein>
    <submittedName>
        <fullName evidence="9">Hemolysin III</fullName>
    </submittedName>
</protein>
<evidence type="ECO:0000256" key="1">
    <source>
        <dbReference type="ARBA" id="ARBA00004651"/>
    </source>
</evidence>
<feature type="transmembrane region" description="Helical" evidence="8">
    <location>
        <begin position="100"/>
        <end position="118"/>
    </location>
</feature>
<gene>
    <name evidence="9" type="ORF">C7C56_011750</name>
</gene>
<name>A0A2U2HLW9_9BURK</name>
<dbReference type="GO" id="GO:0005886">
    <property type="term" value="C:plasma membrane"/>
    <property type="evidence" value="ECO:0007669"/>
    <property type="project" value="UniProtKB-SubCell"/>
</dbReference>
<evidence type="ECO:0000313" key="10">
    <source>
        <dbReference type="Proteomes" id="UP000241421"/>
    </source>
</evidence>
<dbReference type="NCBIfam" id="TIGR01065">
    <property type="entry name" value="hlyIII"/>
    <property type="match status" value="1"/>
</dbReference>
<dbReference type="GO" id="GO:0046872">
    <property type="term" value="F:metal ion binding"/>
    <property type="evidence" value="ECO:0007669"/>
    <property type="project" value="UniProtKB-KW"/>
</dbReference>
<feature type="transmembrane region" description="Helical" evidence="8">
    <location>
        <begin position="186"/>
        <end position="204"/>
    </location>
</feature>